<proteinExistence type="predicted"/>
<evidence type="ECO:0000313" key="1">
    <source>
        <dbReference type="EMBL" id="VDD15002.1"/>
    </source>
</evidence>
<organism evidence="1">
    <name type="scientific">Brassica oleracea</name>
    <name type="common">Wild cabbage</name>
    <dbReference type="NCBI Taxonomy" id="3712"/>
    <lineage>
        <taxon>Eukaryota</taxon>
        <taxon>Viridiplantae</taxon>
        <taxon>Streptophyta</taxon>
        <taxon>Embryophyta</taxon>
        <taxon>Tracheophyta</taxon>
        <taxon>Spermatophyta</taxon>
        <taxon>Magnoliopsida</taxon>
        <taxon>eudicotyledons</taxon>
        <taxon>Gunneridae</taxon>
        <taxon>Pentapetalae</taxon>
        <taxon>rosids</taxon>
        <taxon>malvids</taxon>
        <taxon>Brassicales</taxon>
        <taxon>Brassicaceae</taxon>
        <taxon>Brassiceae</taxon>
        <taxon>Brassica</taxon>
    </lineage>
</organism>
<protein>
    <submittedName>
        <fullName evidence="1">Uncharacterized protein</fullName>
    </submittedName>
</protein>
<dbReference type="EMBL" id="LR031873">
    <property type="protein sequence ID" value="VDD15002.1"/>
    <property type="molecule type" value="Genomic_DNA"/>
</dbReference>
<sequence>MYYVWLLASLVVMRFLLLLEVTTIPSLITPLLLSLCFSPWWTEAVMSSLC</sequence>
<dbReference type="AlphaFoldDB" id="A0A3P6D363"/>
<gene>
    <name evidence="1" type="ORF">BOLC4T27934H</name>
</gene>
<accession>A0A3P6D363</accession>
<name>A0A3P6D363_BRAOL</name>
<reference evidence="1" key="1">
    <citation type="submission" date="2018-11" db="EMBL/GenBank/DDBJ databases">
        <authorList>
            <consortium name="Genoscope - CEA"/>
            <person name="William W."/>
        </authorList>
    </citation>
    <scope>NUCLEOTIDE SEQUENCE</scope>
</reference>